<keyword evidence="6" id="KW-0044">Antibiotic</keyword>
<keyword evidence="3 6" id="KW-0964">Secreted</keyword>
<dbReference type="GO" id="GO:0005576">
    <property type="term" value="C:extracellular region"/>
    <property type="evidence" value="ECO:0007669"/>
    <property type="project" value="UniProtKB-SubCell"/>
</dbReference>
<proteinExistence type="inferred from homology"/>
<feature type="signal peptide" evidence="6">
    <location>
        <begin position="1"/>
        <end position="23"/>
    </location>
</feature>
<dbReference type="RefSeq" id="XP_020027569.1">
    <property type="nucleotide sequence ID" value="XM_020171980.1"/>
</dbReference>
<sequence>MSVMKPFLMTTAIFLTLFQKTPGGLFRSHNGKSQDTWNPCKLYKGMCRNTCREHEIEYFYCPNDQKCCLKHSKKKKSSNTVKEECSSKCKTHTTDTSSSSQT</sequence>
<evidence type="ECO:0000256" key="1">
    <source>
        <dbReference type="ARBA" id="ARBA00004613"/>
    </source>
</evidence>
<dbReference type="CTD" id="245930"/>
<dbReference type="GO" id="GO:0042742">
    <property type="term" value="P:defense response to bacterium"/>
    <property type="evidence" value="ECO:0007669"/>
    <property type="project" value="UniProtKB-UniRule"/>
</dbReference>
<evidence type="ECO:0000256" key="3">
    <source>
        <dbReference type="ARBA" id="ARBA00022525"/>
    </source>
</evidence>
<keyword evidence="9" id="KW-1185">Reference proteome</keyword>
<evidence type="ECO:0000256" key="7">
    <source>
        <dbReference type="SAM" id="MobiDB-lite"/>
    </source>
</evidence>
<protein>
    <recommendedName>
        <fullName evidence="6">Beta-defensin</fullName>
    </recommendedName>
</protein>
<evidence type="ECO:0000256" key="6">
    <source>
        <dbReference type="RuleBase" id="RU231113"/>
    </source>
</evidence>
<evidence type="ECO:0000259" key="8">
    <source>
        <dbReference type="Pfam" id="PF13841"/>
    </source>
</evidence>
<keyword evidence="6" id="KW-0929">Antimicrobial</keyword>
<evidence type="ECO:0000256" key="4">
    <source>
        <dbReference type="ARBA" id="ARBA00022729"/>
    </source>
</evidence>
<feature type="domain" description="Beta-defensin" evidence="8">
    <location>
        <begin position="40"/>
        <end position="68"/>
    </location>
</feature>
<dbReference type="GeneID" id="109691786"/>
<evidence type="ECO:0000313" key="10">
    <source>
        <dbReference type="RefSeq" id="XP_020027569.1"/>
    </source>
</evidence>
<evidence type="ECO:0000256" key="2">
    <source>
        <dbReference type="ARBA" id="ARBA00007371"/>
    </source>
</evidence>
<dbReference type="AlphaFoldDB" id="A0A8B7V9I5"/>
<keyword evidence="4 6" id="KW-0732">Signal</keyword>
<dbReference type="Pfam" id="PF13841">
    <property type="entry name" value="Defensin_beta_2"/>
    <property type="match status" value="1"/>
</dbReference>
<dbReference type="InterPro" id="IPR025933">
    <property type="entry name" value="Beta_defensin_dom"/>
</dbReference>
<name>A0A8B7V9I5_CASCN</name>
<dbReference type="GO" id="GO:0045087">
    <property type="term" value="P:innate immune response"/>
    <property type="evidence" value="ECO:0007669"/>
    <property type="project" value="InterPro"/>
</dbReference>
<comment type="function">
    <text evidence="6">Has antibacterial activity.</text>
</comment>
<dbReference type="Proteomes" id="UP001732720">
    <property type="component" value="Chromosome 5"/>
</dbReference>
<accession>A0A8B7V9I5</accession>
<comment type="similarity">
    <text evidence="2 6">Belongs to the beta-defensin family.</text>
</comment>
<evidence type="ECO:0000313" key="9">
    <source>
        <dbReference type="Proteomes" id="UP001732720"/>
    </source>
</evidence>
<dbReference type="OrthoDB" id="9836790at2759"/>
<organism evidence="10">
    <name type="scientific">Castor canadensis</name>
    <name type="common">American beaver</name>
    <dbReference type="NCBI Taxonomy" id="51338"/>
    <lineage>
        <taxon>Eukaryota</taxon>
        <taxon>Metazoa</taxon>
        <taxon>Chordata</taxon>
        <taxon>Craniata</taxon>
        <taxon>Vertebrata</taxon>
        <taxon>Euteleostomi</taxon>
        <taxon>Mammalia</taxon>
        <taxon>Eutheria</taxon>
        <taxon>Euarchontoglires</taxon>
        <taxon>Glires</taxon>
        <taxon>Rodentia</taxon>
        <taxon>Castorimorpha</taxon>
        <taxon>Castoridae</taxon>
        <taxon>Castor</taxon>
    </lineage>
</organism>
<comment type="subcellular location">
    <subcellularLocation>
        <location evidence="1 6">Secreted</location>
    </subcellularLocation>
</comment>
<keyword evidence="5" id="KW-1015">Disulfide bond</keyword>
<feature type="chain" id="PRO_5034906935" description="Beta-defensin" evidence="6">
    <location>
        <begin position="24"/>
        <end position="102"/>
    </location>
</feature>
<reference evidence="10" key="1">
    <citation type="submission" date="2025-08" db="UniProtKB">
        <authorList>
            <consortium name="RefSeq"/>
        </authorList>
    </citation>
    <scope>IDENTIFICATION</scope>
    <source>
        <tissue evidence="10">Leukocyte</tissue>
    </source>
</reference>
<feature type="region of interest" description="Disordered" evidence="7">
    <location>
        <begin position="71"/>
        <end position="102"/>
    </location>
</feature>
<gene>
    <name evidence="10" type="primary">Defb116</name>
</gene>
<evidence type="ECO:0000256" key="5">
    <source>
        <dbReference type="ARBA" id="ARBA00023157"/>
    </source>
</evidence>
<dbReference type="KEGG" id="ccan:109691786"/>
<keyword evidence="6" id="KW-0211">Defensin</keyword>